<accession>A0A068UB05</accession>
<sequence>MYLLIHPDPESLTEDICSQRFFEIQPDLCPSVVSLRLTMQENLQTCDPAKDTACLFAKAKLFCSKTPKSYPPCI</sequence>
<dbReference type="InParanoid" id="A0A068UB05"/>
<organism evidence="1 2">
    <name type="scientific">Coffea canephora</name>
    <name type="common">Robusta coffee</name>
    <dbReference type="NCBI Taxonomy" id="49390"/>
    <lineage>
        <taxon>Eukaryota</taxon>
        <taxon>Viridiplantae</taxon>
        <taxon>Streptophyta</taxon>
        <taxon>Embryophyta</taxon>
        <taxon>Tracheophyta</taxon>
        <taxon>Spermatophyta</taxon>
        <taxon>Magnoliopsida</taxon>
        <taxon>eudicotyledons</taxon>
        <taxon>Gunneridae</taxon>
        <taxon>Pentapetalae</taxon>
        <taxon>asterids</taxon>
        <taxon>lamiids</taxon>
        <taxon>Gentianales</taxon>
        <taxon>Rubiaceae</taxon>
        <taxon>Ixoroideae</taxon>
        <taxon>Gardenieae complex</taxon>
        <taxon>Bertiereae - Coffeeae clade</taxon>
        <taxon>Coffeeae</taxon>
        <taxon>Coffea</taxon>
    </lineage>
</organism>
<evidence type="ECO:0000313" key="1">
    <source>
        <dbReference type="EMBL" id="CDP05700.1"/>
    </source>
</evidence>
<dbReference type="Proteomes" id="UP000295252">
    <property type="component" value="Chromosome VII"/>
</dbReference>
<name>A0A068UB05_COFCA</name>
<evidence type="ECO:0000313" key="2">
    <source>
        <dbReference type="Proteomes" id="UP000295252"/>
    </source>
</evidence>
<gene>
    <name evidence="1" type="ORF">GSCOC_T00020919001</name>
</gene>
<dbReference type="EMBL" id="HG739102">
    <property type="protein sequence ID" value="CDP05700.1"/>
    <property type="molecule type" value="Genomic_DNA"/>
</dbReference>
<proteinExistence type="predicted"/>
<reference evidence="2" key="1">
    <citation type="journal article" date="2014" name="Science">
        <title>The coffee genome provides insight into the convergent evolution of caffeine biosynthesis.</title>
        <authorList>
            <person name="Denoeud F."/>
            <person name="Carretero-Paulet L."/>
            <person name="Dereeper A."/>
            <person name="Droc G."/>
            <person name="Guyot R."/>
            <person name="Pietrella M."/>
            <person name="Zheng C."/>
            <person name="Alberti A."/>
            <person name="Anthony F."/>
            <person name="Aprea G."/>
            <person name="Aury J.M."/>
            <person name="Bento P."/>
            <person name="Bernard M."/>
            <person name="Bocs S."/>
            <person name="Campa C."/>
            <person name="Cenci A."/>
            <person name="Combes M.C."/>
            <person name="Crouzillat D."/>
            <person name="Da Silva C."/>
            <person name="Daddiego L."/>
            <person name="De Bellis F."/>
            <person name="Dussert S."/>
            <person name="Garsmeur O."/>
            <person name="Gayraud T."/>
            <person name="Guignon V."/>
            <person name="Jahn K."/>
            <person name="Jamilloux V."/>
            <person name="Joet T."/>
            <person name="Labadie K."/>
            <person name="Lan T."/>
            <person name="Leclercq J."/>
            <person name="Lepelley M."/>
            <person name="Leroy T."/>
            <person name="Li L.T."/>
            <person name="Librado P."/>
            <person name="Lopez L."/>
            <person name="Munoz A."/>
            <person name="Noel B."/>
            <person name="Pallavicini A."/>
            <person name="Perrotta G."/>
            <person name="Poncet V."/>
            <person name="Pot D."/>
            <person name="Priyono X."/>
            <person name="Rigoreau M."/>
            <person name="Rouard M."/>
            <person name="Rozas J."/>
            <person name="Tranchant-Dubreuil C."/>
            <person name="VanBuren R."/>
            <person name="Zhang Q."/>
            <person name="Andrade A.C."/>
            <person name="Argout X."/>
            <person name="Bertrand B."/>
            <person name="de Kochko A."/>
            <person name="Graziosi G."/>
            <person name="Henry R.J."/>
            <person name="Jayarama X."/>
            <person name="Ming R."/>
            <person name="Nagai C."/>
            <person name="Rounsley S."/>
            <person name="Sankoff D."/>
            <person name="Giuliano G."/>
            <person name="Albert V.A."/>
            <person name="Wincker P."/>
            <person name="Lashermes P."/>
        </authorList>
    </citation>
    <scope>NUCLEOTIDE SEQUENCE [LARGE SCALE GENOMIC DNA]</scope>
    <source>
        <strain evidence="2">cv. DH200-94</strain>
    </source>
</reference>
<protein>
    <submittedName>
        <fullName evidence="1">Uncharacterized protein</fullName>
    </submittedName>
</protein>
<keyword evidence="2" id="KW-1185">Reference proteome</keyword>
<dbReference type="Gramene" id="CDP05700">
    <property type="protein sequence ID" value="CDP05700"/>
    <property type="gene ID" value="GSCOC_T00020919001"/>
</dbReference>
<dbReference type="AlphaFoldDB" id="A0A068UB05"/>